<dbReference type="InterPro" id="IPR019734">
    <property type="entry name" value="TPR_rpt"/>
</dbReference>
<dbReference type="Pfam" id="PF00211">
    <property type="entry name" value="Guanylate_cyc"/>
    <property type="match status" value="1"/>
</dbReference>
<dbReference type="InterPro" id="IPR001054">
    <property type="entry name" value="A/G_cyclase"/>
</dbReference>
<dbReference type="SUPFAM" id="SSF55073">
    <property type="entry name" value="Nucleotide cyclase"/>
    <property type="match status" value="1"/>
</dbReference>
<proteinExistence type="predicted"/>
<feature type="repeat" description="TPR" evidence="1">
    <location>
        <begin position="432"/>
        <end position="465"/>
    </location>
</feature>
<feature type="domain" description="Guanylate cyclase" evidence="2">
    <location>
        <begin position="21"/>
        <end position="136"/>
    </location>
</feature>
<dbReference type="SMART" id="SM00044">
    <property type="entry name" value="CYCc"/>
    <property type="match status" value="1"/>
</dbReference>
<dbReference type="Gene3D" id="3.40.50.10070">
    <property type="entry name" value="TolB, N-terminal domain"/>
    <property type="match status" value="1"/>
</dbReference>
<accession>A0ABS5HWD6</accession>
<keyword evidence="1" id="KW-0802">TPR repeat</keyword>
<organism evidence="3 4">
    <name type="scientific">Thalassovita aquimarina</name>
    <dbReference type="NCBI Taxonomy" id="2785917"/>
    <lineage>
        <taxon>Bacteria</taxon>
        <taxon>Pseudomonadati</taxon>
        <taxon>Pseudomonadota</taxon>
        <taxon>Alphaproteobacteria</taxon>
        <taxon>Rhodobacterales</taxon>
        <taxon>Roseobacteraceae</taxon>
        <taxon>Thalassovita</taxon>
    </lineage>
</organism>
<reference evidence="3 4" key="1">
    <citation type="journal article" date="2021" name="Arch. Microbiol.">
        <title>Thalassobius aquimarinus sp. nov., isolated from the Sea of Japan seashore.</title>
        <authorList>
            <person name="Kurilenko V.V."/>
            <person name="Romanenko L.A."/>
            <person name="Chernysheva N.Y."/>
            <person name="Velansky P.V."/>
            <person name="Tekutyeva L.A."/>
            <person name="Isaeva M.P."/>
            <person name="Mikhailov V.V."/>
        </authorList>
    </citation>
    <scope>NUCLEOTIDE SEQUENCE [LARGE SCALE GENOMIC DNA]</scope>
    <source>
        <strain evidence="3 4">KMM 8518</strain>
    </source>
</reference>
<dbReference type="SUPFAM" id="SSF52964">
    <property type="entry name" value="TolB, N-terminal domain"/>
    <property type="match status" value="1"/>
</dbReference>
<dbReference type="PROSITE" id="PS50005">
    <property type="entry name" value="TPR"/>
    <property type="match status" value="1"/>
</dbReference>
<dbReference type="InterPro" id="IPR029787">
    <property type="entry name" value="Nucleotide_cyclase"/>
</dbReference>
<evidence type="ECO:0000256" key="1">
    <source>
        <dbReference type="PROSITE-ProRule" id="PRU00339"/>
    </source>
</evidence>
<dbReference type="PROSITE" id="PS50125">
    <property type="entry name" value="GUANYLATE_CYCLASE_2"/>
    <property type="match status" value="1"/>
</dbReference>
<dbReference type="InterPro" id="IPR007195">
    <property type="entry name" value="TolB_N"/>
</dbReference>
<gene>
    <name evidence="3" type="ORF">IT775_19320</name>
</gene>
<comment type="caution">
    <text evidence="3">The sequence shown here is derived from an EMBL/GenBank/DDBJ whole genome shotgun (WGS) entry which is preliminary data.</text>
</comment>
<name>A0ABS5HWD6_9RHOB</name>
<dbReference type="CDD" id="cd07302">
    <property type="entry name" value="CHD"/>
    <property type="match status" value="1"/>
</dbReference>
<dbReference type="PANTHER" id="PTHR43081">
    <property type="entry name" value="ADENYLATE CYCLASE, TERMINAL-DIFFERENTIATION SPECIFIC-RELATED"/>
    <property type="match status" value="1"/>
</dbReference>
<dbReference type="PANTHER" id="PTHR43081:SF19">
    <property type="entry name" value="PH-SENSITIVE ADENYLATE CYCLASE RV1264"/>
    <property type="match status" value="1"/>
</dbReference>
<dbReference type="Pfam" id="PF04052">
    <property type="entry name" value="TolB_N"/>
    <property type="match status" value="1"/>
</dbReference>
<dbReference type="InterPro" id="IPR011990">
    <property type="entry name" value="TPR-like_helical_dom_sf"/>
</dbReference>
<evidence type="ECO:0000313" key="4">
    <source>
        <dbReference type="Proteomes" id="UP001195941"/>
    </source>
</evidence>
<dbReference type="SUPFAM" id="SSF48452">
    <property type="entry name" value="TPR-like"/>
    <property type="match status" value="1"/>
</dbReference>
<sequence length="602" mass="64911">MNLPRSYSSIMSNPVERRLAAIVAADVVGYSRLMSADETGTILAVRRLQTDILEPLLQEYGGRMVKTMGDGFLIEFPSVVAGVKAATQAQKALGAMEAGENSTRKLQLRIGVHVGDIVIEDTDIFGEGVNIAARIEPLASPGGVGISDDAYRQVRDRIDLAWVDGGRHALKNIPRPVRIWHWNADGAAADKAAGAATITTAAPPLPEKPSIAVLPFLNMSGDSEQEAFADGMTEDLITDLSKVSGLFVVARNSTFAFKGQSPEIAVAARQLGVRHVVEGSVRKSGSRARINVQLIDATTGGQVWADRYDGSIEDVFELQDSVCAEVVSALSVRLTQQEANLINQVHTRNVDAYELFVRAKATPYPPIPERISAAREMFERVIKMDPEFAGGYAGSAWMIGFNAIWGQGNRTELAAEAEALGRKAIAVDDSFGWSHLALGMALWPQGRFDEAHDELMRALELLPNDADAHAFCGMMAGVTGDRIKGMEALDAAMRLNPQFINGPYLNLMALLKFLDGDFAGTIEAHEANVARGGPTGPPALAWSAAAHHALGNDQAAAAAIARLRQRFPGFSLKQWNFFGLFPKAEDADRVRRLMAEAGVRND</sequence>
<dbReference type="Gene3D" id="3.30.70.1230">
    <property type="entry name" value="Nucleotide cyclase"/>
    <property type="match status" value="1"/>
</dbReference>
<dbReference type="EMBL" id="JADMKU010000026">
    <property type="protein sequence ID" value="MBR9653274.1"/>
    <property type="molecule type" value="Genomic_DNA"/>
</dbReference>
<dbReference type="InterPro" id="IPR050697">
    <property type="entry name" value="Adenylyl/Guanylyl_Cyclase_3/4"/>
</dbReference>
<dbReference type="Gene3D" id="1.25.40.10">
    <property type="entry name" value="Tetratricopeptide repeat domain"/>
    <property type="match status" value="1"/>
</dbReference>
<protein>
    <recommendedName>
        <fullName evidence="2">Guanylate cyclase domain-containing protein</fullName>
    </recommendedName>
</protein>
<evidence type="ECO:0000259" key="2">
    <source>
        <dbReference type="PROSITE" id="PS50125"/>
    </source>
</evidence>
<dbReference type="Proteomes" id="UP001195941">
    <property type="component" value="Unassembled WGS sequence"/>
</dbReference>
<evidence type="ECO:0000313" key="3">
    <source>
        <dbReference type="EMBL" id="MBR9653274.1"/>
    </source>
</evidence>
<keyword evidence="4" id="KW-1185">Reference proteome</keyword>